<proteinExistence type="predicted"/>
<sequence length="215" mass="22817">MLIGVRTAVVALAAIALAATACTRVIDDARVVAAPDMGKAGATADDCTKVDTPLTTIPSLADDEPVLKIPQPDNWQRVSMLDSPLIRFTMRNASLARDAFAPTVVVTLENHPGIAVPADVFDAQQDALRTGVGATNLRVTETTLCSLPAEIIDYITPPLGILPPHPARVLCAVLHTENRTYAMTMTVQSADPGNQTYQRDAETILSGFQMLSPTA</sequence>
<dbReference type="AlphaFoldDB" id="A0A2A7N9S9"/>
<dbReference type="OrthoDB" id="4761628at2"/>
<protein>
    <recommendedName>
        <fullName evidence="6">Lipoprotein LpqN</fullName>
    </recommendedName>
</protein>
<gene>
    <name evidence="3" type="ORF">CQY20_08220</name>
    <name evidence="2" type="ORF">MAGR_71670</name>
</gene>
<evidence type="ECO:0000313" key="3">
    <source>
        <dbReference type="EMBL" id="PEG40218.1"/>
    </source>
</evidence>
<evidence type="ECO:0008006" key="6">
    <source>
        <dbReference type="Google" id="ProtNLM"/>
    </source>
</evidence>
<organism evidence="3 4">
    <name type="scientific">Mycolicibacterium agri</name>
    <name type="common">Mycobacterium agri</name>
    <dbReference type="NCBI Taxonomy" id="36811"/>
    <lineage>
        <taxon>Bacteria</taxon>
        <taxon>Bacillati</taxon>
        <taxon>Actinomycetota</taxon>
        <taxon>Actinomycetes</taxon>
        <taxon>Mycobacteriales</taxon>
        <taxon>Mycobacteriaceae</taxon>
        <taxon>Mycolicibacterium</taxon>
    </lineage>
</organism>
<dbReference type="EMBL" id="BLKS01000004">
    <property type="protein sequence ID" value="GFG55726.1"/>
    <property type="molecule type" value="Genomic_DNA"/>
</dbReference>
<reference evidence="2" key="3">
    <citation type="submission" date="2020-02" db="EMBL/GenBank/DDBJ databases">
        <authorList>
            <person name="Matsumoto Y."/>
            <person name="Motooka D."/>
            <person name="Nakamura S."/>
        </authorList>
    </citation>
    <scope>NUCLEOTIDE SEQUENCE</scope>
    <source>
        <strain evidence="2">JCM 6377</strain>
    </source>
</reference>
<name>A0A2A7N9S9_MYCAG</name>
<keyword evidence="4" id="KW-1185">Reference proteome</keyword>
<reference evidence="2 5" key="2">
    <citation type="journal article" date="2019" name="Emerg. Microbes Infect.">
        <title>Comprehensive subspecies identification of 175 nontuberculous mycobacteria species based on 7547 genomic profiles.</title>
        <authorList>
            <person name="Matsumoto Y."/>
            <person name="Kinjo T."/>
            <person name="Motooka D."/>
            <person name="Nabeya D."/>
            <person name="Jung N."/>
            <person name="Uechi K."/>
            <person name="Horii T."/>
            <person name="Iida T."/>
            <person name="Fujita J."/>
            <person name="Nakamura S."/>
        </authorList>
    </citation>
    <scope>NUCLEOTIDE SEQUENCE [LARGE SCALE GENOMIC DNA]</scope>
    <source>
        <strain evidence="2 5">JCM 6377</strain>
    </source>
</reference>
<accession>A0A2A7N9S9</accession>
<dbReference type="RefSeq" id="WP_097939582.1">
    <property type="nucleotide sequence ID" value="NZ_BLKS01000004.1"/>
</dbReference>
<dbReference type="Proteomes" id="UP000220914">
    <property type="component" value="Unassembled WGS sequence"/>
</dbReference>
<evidence type="ECO:0000313" key="4">
    <source>
        <dbReference type="Proteomes" id="UP000220914"/>
    </source>
</evidence>
<dbReference type="PROSITE" id="PS51257">
    <property type="entry name" value="PROKAR_LIPOPROTEIN"/>
    <property type="match status" value="1"/>
</dbReference>
<dbReference type="EMBL" id="PDCP01000011">
    <property type="protein sequence ID" value="PEG40218.1"/>
    <property type="molecule type" value="Genomic_DNA"/>
</dbReference>
<comment type="caution">
    <text evidence="3">The sequence shown here is derived from an EMBL/GenBank/DDBJ whole genome shotgun (WGS) entry which is preliminary data.</text>
</comment>
<evidence type="ECO:0000313" key="5">
    <source>
        <dbReference type="Proteomes" id="UP000465302"/>
    </source>
</evidence>
<dbReference type="Proteomes" id="UP000465302">
    <property type="component" value="Unassembled WGS sequence"/>
</dbReference>
<feature type="signal peptide" evidence="1">
    <location>
        <begin position="1"/>
        <end position="21"/>
    </location>
</feature>
<evidence type="ECO:0000313" key="2">
    <source>
        <dbReference type="EMBL" id="GFG55726.1"/>
    </source>
</evidence>
<dbReference type="Gene3D" id="3.40.1000.10">
    <property type="entry name" value="Mog1/PsbP, alpha/beta/alpha sandwich"/>
    <property type="match status" value="1"/>
</dbReference>
<evidence type="ECO:0000256" key="1">
    <source>
        <dbReference type="SAM" id="SignalP"/>
    </source>
</evidence>
<feature type="chain" id="PRO_5038298530" description="Lipoprotein LpqN" evidence="1">
    <location>
        <begin position="22"/>
        <end position="215"/>
    </location>
</feature>
<keyword evidence="1" id="KW-0732">Signal</keyword>
<reference evidence="3 4" key="1">
    <citation type="submission" date="2017-10" db="EMBL/GenBank/DDBJ databases">
        <title>The new phylogeny of genus Mycobacterium.</title>
        <authorList>
            <person name="Tortoli E."/>
            <person name="Trovato A."/>
            <person name="Cirillo D.M."/>
        </authorList>
    </citation>
    <scope>NUCLEOTIDE SEQUENCE [LARGE SCALE GENOMIC DNA]</scope>
    <source>
        <strain evidence="3 4">CCUG37673</strain>
    </source>
</reference>